<gene>
    <name evidence="2" type="ORF">E9232_006859</name>
</gene>
<keyword evidence="3" id="KW-1185">Reference proteome</keyword>
<sequence>MVARPILSILKGQPDFRDGQAYAPGHVEVFEEESGTVLGHYDPMTQPISELIELVHQAVEDRRRPDWMTLPTCPIPQDLQEHVYAIDHRGWAWSDEDEFPDGVHVDQLRAYLAALGPDDDDEEWPRLTLDEAIALPEAELRRRYQQVLAEIIEFQTKSKFPPNFPWDGSRLTREEILEIVQVYAYWFDPDRGHPPPTRQQLRTHESRQRDFWAATGAAPRLDS</sequence>
<accession>A0ABU1K0A9</accession>
<organism evidence="2 3">
    <name type="scientific">Inquilinus ginsengisoli</name>
    <dbReference type="NCBI Taxonomy" id="363840"/>
    <lineage>
        <taxon>Bacteria</taxon>
        <taxon>Pseudomonadati</taxon>
        <taxon>Pseudomonadota</taxon>
        <taxon>Alphaproteobacteria</taxon>
        <taxon>Rhodospirillales</taxon>
        <taxon>Rhodospirillaceae</taxon>
        <taxon>Inquilinus</taxon>
    </lineage>
</organism>
<feature type="region of interest" description="Disordered" evidence="1">
    <location>
        <begin position="191"/>
        <end position="223"/>
    </location>
</feature>
<evidence type="ECO:0000313" key="3">
    <source>
        <dbReference type="Proteomes" id="UP001262410"/>
    </source>
</evidence>
<protein>
    <submittedName>
        <fullName evidence="2">Uncharacterized protein</fullName>
    </submittedName>
</protein>
<dbReference type="Proteomes" id="UP001262410">
    <property type="component" value="Unassembled WGS sequence"/>
</dbReference>
<dbReference type="EMBL" id="JAVDPW010000018">
    <property type="protein sequence ID" value="MDR6294305.1"/>
    <property type="molecule type" value="Genomic_DNA"/>
</dbReference>
<proteinExistence type="predicted"/>
<dbReference type="RefSeq" id="WP_309801764.1">
    <property type="nucleotide sequence ID" value="NZ_JAVDPW010000018.1"/>
</dbReference>
<evidence type="ECO:0000313" key="2">
    <source>
        <dbReference type="EMBL" id="MDR6294305.1"/>
    </source>
</evidence>
<comment type="caution">
    <text evidence="2">The sequence shown here is derived from an EMBL/GenBank/DDBJ whole genome shotgun (WGS) entry which is preliminary data.</text>
</comment>
<reference evidence="2 3" key="1">
    <citation type="submission" date="2023-07" db="EMBL/GenBank/DDBJ databases">
        <title>Sorghum-associated microbial communities from plants grown in Nebraska, USA.</title>
        <authorList>
            <person name="Schachtman D."/>
        </authorList>
    </citation>
    <scope>NUCLEOTIDE SEQUENCE [LARGE SCALE GENOMIC DNA]</scope>
    <source>
        <strain evidence="2 3">584</strain>
    </source>
</reference>
<name>A0ABU1K0A9_9PROT</name>
<evidence type="ECO:0000256" key="1">
    <source>
        <dbReference type="SAM" id="MobiDB-lite"/>
    </source>
</evidence>